<dbReference type="InterPro" id="IPR011990">
    <property type="entry name" value="TPR-like_helical_dom_sf"/>
</dbReference>
<dbReference type="RefSeq" id="WP_028494631.1">
    <property type="nucleotide sequence ID" value="NZ_CP046617.1"/>
</dbReference>
<dbReference type="SUPFAM" id="SSF81901">
    <property type="entry name" value="HCP-like"/>
    <property type="match status" value="1"/>
</dbReference>
<evidence type="ECO:0000313" key="3">
    <source>
        <dbReference type="Proteomes" id="UP001317488"/>
    </source>
</evidence>
<accession>A0ABY7RS77</accession>
<dbReference type="Proteomes" id="UP001317488">
    <property type="component" value="Chromosome"/>
</dbReference>
<reference evidence="2 3" key="1">
    <citation type="submission" date="2019-12" db="EMBL/GenBank/DDBJ databases">
        <authorList>
            <person name="An T."/>
        </authorList>
    </citation>
    <scope>NUCLEOTIDE SEQUENCE [LARGE SCALE GENOMIC DNA]</scope>
    <source>
        <strain evidence="2 3">JCM 19900</strain>
    </source>
</reference>
<dbReference type="Gene3D" id="1.25.40.10">
    <property type="entry name" value="Tetratricopeptide repeat domain"/>
    <property type="match status" value="1"/>
</dbReference>
<keyword evidence="3" id="KW-1185">Reference proteome</keyword>
<sequence length="310" mass="34501">MIKQASFLFSVLLSTLALAQLPVDPLDDQRFVELVRVARYPEAYALTEKEPARFAHWWAYMTARTVPPWGSNLTPIEAHVRATEWACRYREFNAEAAAFCYYEIQLVLRWKDQDPRYPEALKGVSLPNLTAAEAQQALESLAAKGVSLAVFRVKRGEESALKDLAQNRPYSLGGQLAAGALADILWRRYEGEKAVQYALKAAGTSASAAGVLAWGEYTGTGVKKNQDTACRRANFWAVRSLAHSALFTLGLCYLEGAGGFPKDPIEAYAMFWLAKDAIGGYVGKYLSELEQTLTPEQRLEGRRRAAKYFQ</sequence>
<dbReference type="EMBL" id="CP046617">
    <property type="protein sequence ID" value="WCM40110.1"/>
    <property type="molecule type" value="Genomic_DNA"/>
</dbReference>
<evidence type="ECO:0000256" key="1">
    <source>
        <dbReference type="SAM" id="SignalP"/>
    </source>
</evidence>
<protein>
    <submittedName>
        <fullName evidence="2">Uncharacterized protein</fullName>
    </submittedName>
</protein>
<keyword evidence="1" id="KW-0732">Signal</keyword>
<feature type="chain" id="PRO_5047076906" evidence="1">
    <location>
        <begin position="20"/>
        <end position="310"/>
    </location>
</feature>
<name>A0ABY7RS77_9DEIN</name>
<organism evidence="2 3">
    <name type="scientific">Thermus antranikianii</name>
    <dbReference type="NCBI Taxonomy" id="88190"/>
    <lineage>
        <taxon>Bacteria</taxon>
        <taxon>Thermotogati</taxon>
        <taxon>Deinococcota</taxon>
        <taxon>Deinococci</taxon>
        <taxon>Thermales</taxon>
        <taxon>Thermaceae</taxon>
        <taxon>Thermus</taxon>
    </lineage>
</organism>
<feature type="signal peptide" evidence="1">
    <location>
        <begin position="1"/>
        <end position="19"/>
    </location>
</feature>
<gene>
    <name evidence="2" type="ORF">GO600_08425</name>
</gene>
<evidence type="ECO:0000313" key="2">
    <source>
        <dbReference type="EMBL" id="WCM40110.1"/>
    </source>
</evidence>
<proteinExistence type="predicted"/>